<dbReference type="InterPro" id="IPR001660">
    <property type="entry name" value="SAM"/>
</dbReference>
<dbReference type="SUPFAM" id="SSF47769">
    <property type="entry name" value="SAM/Pointed domain"/>
    <property type="match status" value="1"/>
</dbReference>
<evidence type="ECO:0000313" key="4">
    <source>
        <dbReference type="EMBL" id="CAD7695452.1"/>
    </source>
</evidence>
<evidence type="ECO:0000256" key="2">
    <source>
        <dbReference type="SAM" id="Phobius"/>
    </source>
</evidence>
<evidence type="ECO:0000256" key="1">
    <source>
        <dbReference type="SAM" id="MobiDB-lite"/>
    </source>
</evidence>
<organism evidence="4 5">
    <name type="scientific">Ostreobium quekettii</name>
    <dbReference type="NCBI Taxonomy" id="121088"/>
    <lineage>
        <taxon>Eukaryota</taxon>
        <taxon>Viridiplantae</taxon>
        <taxon>Chlorophyta</taxon>
        <taxon>core chlorophytes</taxon>
        <taxon>Ulvophyceae</taxon>
        <taxon>TCBD clade</taxon>
        <taxon>Bryopsidales</taxon>
        <taxon>Ostreobineae</taxon>
        <taxon>Ostreobiaceae</taxon>
        <taxon>Ostreobium</taxon>
    </lineage>
</organism>
<dbReference type="OrthoDB" id="10655948at2759"/>
<feature type="compositionally biased region" description="Polar residues" evidence="1">
    <location>
        <begin position="355"/>
        <end position="364"/>
    </location>
</feature>
<name>A0A8S1IKU6_9CHLO</name>
<keyword evidence="2" id="KW-0472">Membrane</keyword>
<dbReference type="PROSITE" id="PS50105">
    <property type="entry name" value="SAM_DOMAIN"/>
    <property type="match status" value="1"/>
</dbReference>
<proteinExistence type="predicted"/>
<dbReference type="InterPro" id="IPR013761">
    <property type="entry name" value="SAM/pointed_sf"/>
</dbReference>
<dbReference type="Pfam" id="PF00536">
    <property type="entry name" value="SAM_1"/>
    <property type="match status" value="1"/>
</dbReference>
<sequence>MAEDREAPPSGSSLAMQDNHRRSRNGRPPLPARDTSPASRHSDVHSSQISSDMVDRHRDVMHLDGAPRAFENEARRQVHHQDGRSLLSYVGLEPLSGVGERGRHEAPARGRNGLSQGMELGTVQDVTEPGATALEVSMIHQAKLAANKVQSFCLNQDVQKVFGYVAVLFLLLVAGRCIQSALSGGRYEIDAFLRTVGMQQYTADFADKGYSSVHDILIATDQDLLEYVGITVVPHRRRILHLAQERMRPRSLPPALVWTFCIMSGLVVIGTGVATAISAQARERIFVISMFCGLMTWHRLRMWARLWTTLDIRRSPKLHSEMIEEPLVVELRRTVTGSSVPSSAAGQLDSHGNLPASNPAATEPNSRNSSRRLLSRLRKNGRG</sequence>
<feature type="domain" description="SAM" evidence="3">
    <location>
        <begin position="188"/>
        <end position="249"/>
    </location>
</feature>
<dbReference type="AlphaFoldDB" id="A0A8S1IKU6"/>
<dbReference type="EMBL" id="CAJHUC010000345">
    <property type="protein sequence ID" value="CAD7695452.1"/>
    <property type="molecule type" value="Genomic_DNA"/>
</dbReference>
<keyword evidence="2" id="KW-0812">Transmembrane</keyword>
<feature type="region of interest" description="Disordered" evidence="1">
    <location>
        <begin position="97"/>
        <end position="116"/>
    </location>
</feature>
<dbReference type="Proteomes" id="UP000708148">
    <property type="component" value="Unassembled WGS sequence"/>
</dbReference>
<feature type="transmembrane region" description="Helical" evidence="2">
    <location>
        <begin position="255"/>
        <end position="279"/>
    </location>
</feature>
<comment type="caution">
    <text evidence="4">The sequence shown here is derived from an EMBL/GenBank/DDBJ whole genome shotgun (WGS) entry which is preliminary data.</text>
</comment>
<protein>
    <recommendedName>
        <fullName evidence="3">SAM domain-containing protein</fullName>
    </recommendedName>
</protein>
<keyword evidence="5" id="KW-1185">Reference proteome</keyword>
<accession>A0A8S1IKU6</accession>
<dbReference type="Gene3D" id="1.10.150.50">
    <property type="entry name" value="Transcription Factor, Ets-1"/>
    <property type="match status" value="1"/>
</dbReference>
<dbReference type="SMART" id="SM00454">
    <property type="entry name" value="SAM"/>
    <property type="match status" value="1"/>
</dbReference>
<gene>
    <name evidence="4" type="ORF">OSTQU699_LOCUS813</name>
</gene>
<reference evidence="4" key="1">
    <citation type="submission" date="2020-12" db="EMBL/GenBank/DDBJ databases">
        <authorList>
            <person name="Iha C."/>
        </authorList>
    </citation>
    <scope>NUCLEOTIDE SEQUENCE</scope>
</reference>
<evidence type="ECO:0000259" key="3">
    <source>
        <dbReference type="PROSITE" id="PS50105"/>
    </source>
</evidence>
<keyword evidence="2" id="KW-1133">Transmembrane helix</keyword>
<evidence type="ECO:0000313" key="5">
    <source>
        <dbReference type="Proteomes" id="UP000708148"/>
    </source>
</evidence>
<feature type="region of interest" description="Disordered" evidence="1">
    <location>
        <begin position="1"/>
        <end position="56"/>
    </location>
</feature>
<feature type="compositionally biased region" description="Basic residues" evidence="1">
    <location>
        <begin position="369"/>
        <end position="383"/>
    </location>
</feature>
<feature type="region of interest" description="Disordered" evidence="1">
    <location>
        <begin position="339"/>
        <end position="383"/>
    </location>
</feature>